<accession>A0AA43U2H6</accession>
<evidence type="ECO:0000313" key="4">
    <source>
        <dbReference type="Proteomes" id="UP001162175"/>
    </source>
</evidence>
<evidence type="ECO:0000259" key="2">
    <source>
        <dbReference type="PROSITE" id="PS51913"/>
    </source>
</evidence>
<proteinExistence type="predicted"/>
<comment type="caution">
    <text evidence="3">The sequence shown here is derived from an EMBL/GenBank/DDBJ whole genome shotgun (WGS) entry which is preliminary data.</text>
</comment>
<feature type="domain" description="HTH HARE-type" evidence="2">
    <location>
        <begin position="8"/>
        <end position="85"/>
    </location>
</feature>
<name>A0AA43U2H6_MYCAR</name>
<gene>
    <name evidence="3" type="ORF">DCBHLPFO_00007</name>
</gene>
<evidence type="ECO:0000256" key="1">
    <source>
        <dbReference type="ARBA" id="ARBA00023163"/>
    </source>
</evidence>
<sequence length="89" mass="10800">MAEKEQYKTLLDVAEEILQKKQNLDFYTLFNSIQQVLFERWRNENDESVSDEQILLRKRGELYRLLTVDGRFFHNIDGTWTTIRPDFKN</sequence>
<reference evidence="3" key="1">
    <citation type="submission" date="2022-11" db="EMBL/GenBank/DDBJ databases">
        <title>Draft genome of Mycoplasma arginini isolated from fly.</title>
        <authorList>
            <person name="Severgnini M."/>
            <person name="Gioia G."/>
            <person name="Cremonesi P."/>
            <person name="Moroni P."/>
            <person name="Addis M.F."/>
            <person name="Castiglioni B."/>
        </authorList>
    </citation>
    <scope>NUCLEOTIDE SEQUENCE</scope>
    <source>
        <strain evidence="3">QMP CG1-1632</strain>
    </source>
</reference>
<dbReference type="InterPro" id="IPR007759">
    <property type="entry name" value="Asxl_HARE-HTH"/>
</dbReference>
<dbReference type="RefSeq" id="WP_268164529.1">
    <property type="nucleotide sequence ID" value="NZ_JAPFAO010000012.1"/>
</dbReference>
<keyword evidence="1" id="KW-0804">Transcription</keyword>
<dbReference type="Gene3D" id="1.10.10.1250">
    <property type="entry name" value="RNA polymerase, subunit delta, N-terminal domain"/>
    <property type="match status" value="1"/>
</dbReference>
<dbReference type="AlphaFoldDB" id="A0AA43U2H6"/>
<dbReference type="GO" id="GO:0006355">
    <property type="term" value="P:regulation of DNA-templated transcription"/>
    <property type="evidence" value="ECO:0007669"/>
    <property type="project" value="InterPro"/>
</dbReference>
<dbReference type="Proteomes" id="UP001162175">
    <property type="component" value="Unassembled WGS sequence"/>
</dbReference>
<dbReference type="InterPro" id="IPR038087">
    <property type="entry name" value="RNAP_delta_N_dom_sf"/>
</dbReference>
<organism evidence="3 4">
    <name type="scientific">Mycoplasmopsis arginini</name>
    <name type="common">Mycoplasma arginini</name>
    <dbReference type="NCBI Taxonomy" id="2094"/>
    <lineage>
        <taxon>Bacteria</taxon>
        <taxon>Bacillati</taxon>
        <taxon>Mycoplasmatota</taxon>
        <taxon>Mycoplasmoidales</taxon>
        <taxon>Metamycoplasmataceae</taxon>
        <taxon>Mycoplasmopsis</taxon>
    </lineage>
</organism>
<dbReference type="PROSITE" id="PS51913">
    <property type="entry name" value="HTH_HARE"/>
    <property type="match status" value="1"/>
</dbReference>
<evidence type="ECO:0000313" key="3">
    <source>
        <dbReference type="EMBL" id="MDI3349239.1"/>
    </source>
</evidence>
<dbReference type="EMBL" id="JAPFAR010000001">
    <property type="protein sequence ID" value="MDI3349239.1"/>
    <property type="molecule type" value="Genomic_DNA"/>
</dbReference>
<protein>
    <recommendedName>
        <fullName evidence="2">HTH HARE-type domain-containing protein</fullName>
    </recommendedName>
</protein>
<dbReference type="NCBIfam" id="NF045964">
    <property type="entry name" value="RNAP_delt_plasma"/>
    <property type="match status" value="1"/>
</dbReference>